<reference evidence="1 2" key="1">
    <citation type="submission" date="2018-08" db="EMBL/GenBank/DDBJ databases">
        <title>A genome reference for cultivated species of the human gut microbiota.</title>
        <authorList>
            <person name="Zou Y."/>
            <person name="Xue W."/>
            <person name="Luo G."/>
        </authorList>
    </citation>
    <scope>NUCLEOTIDE SEQUENCE [LARGE SCALE GENOMIC DNA]</scope>
    <source>
        <strain evidence="1 2">AF22-3AC</strain>
    </source>
</reference>
<proteinExistence type="predicted"/>
<dbReference type="EMBL" id="QRVJ01000024">
    <property type="protein sequence ID" value="RGS34068.1"/>
    <property type="molecule type" value="Genomic_DNA"/>
</dbReference>
<dbReference type="RefSeq" id="WP_118403435.1">
    <property type="nucleotide sequence ID" value="NZ_JADNFX010000040.1"/>
</dbReference>
<accession>A0A412IB50</accession>
<dbReference type="AlphaFoldDB" id="A0A412IB50"/>
<evidence type="ECO:0000313" key="1">
    <source>
        <dbReference type="EMBL" id="RGS34068.1"/>
    </source>
</evidence>
<organism evidence="1 2">
    <name type="scientific">Bacteroides cellulosilyticus</name>
    <dbReference type="NCBI Taxonomy" id="246787"/>
    <lineage>
        <taxon>Bacteria</taxon>
        <taxon>Pseudomonadati</taxon>
        <taxon>Bacteroidota</taxon>
        <taxon>Bacteroidia</taxon>
        <taxon>Bacteroidales</taxon>
        <taxon>Bacteroidaceae</taxon>
        <taxon>Bacteroides</taxon>
    </lineage>
</organism>
<dbReference type="Gene3D" id="2.180.10.10">
    <property type="entry name" value="RHS repeat-associated core"/>
    <property type="match status" value="1"/>
</dbReference>
<gene>
    <name evidence="1" type="ORF">DWX97_20075</name>
</gene>
<comment type="caution">
    <text evidence="1">The sequence shown here is derived from an EMBL/GenBank/DDBJ whole genome shotgun (WGS) entry which is preliminary data.</text>
</comment>
<evidence type="ECO:0000313" key="2">
    <source>
        <dbReference type="Proteomes" id="UP000283341"/>
    </source>
</evidence>
<dbReference type="InterPro" id="IPR006530">
    <property type="entry name" value="YD"/>
</dbReference>
<protein>
    <recommendedName>
        <fullName evidence="3">RHS repeat protein</fullName>
    </recommendedName>
</protein>
<dbReference type="Proteomes" id="UP000283341">
    <property type="component" value="Unassembled WGS sequence"/>
</dbReference>
<evidence type="ECO:0008006" key="3">
    <source>
        <dbReference type="Google" id="ProtNLM"/>
    </source>
</evidence>
<sequence>MKNTIIFSLFCFLVCYSVHGQTQKQQSDSLRMRMAFSSIEIPSYKKELALPQTWLMNMYGDYPVDLSSGLVDISIPIYEIETPNLTLPITAKFHASGLRADEQIGTMGLRWIMNVDCMVSRKVKGYPDDCFYGSATAPFDNRVNDPNYLPDLATLYGGTAYNKELYTSYAISPNILPYLPNYSGPASVFKDTEYDLFSYHLPSGKSGKFILHDSAGIKKAYTIPYEPVKVEVKRVNGHGLFNQVVITDENGITYNYGKTVIGDEGNTDSQQINGDPIVVGWHLNAIISADKKDSILIEYQNLWGIKTKYWQSMDYIIRDDHKAQIPIDWPPYPYYISDFFSEEIKSNPEGYAIHYYDELPSPHFNHLSKIIFKGGTVLFNYSKIFDSHFLSSMEISDTNSAKTKKIEFTYQEDNKLVLMNKLSFVDIDNTNSTEKETYQFVYYSPDRYFIDDYEDTQSDWWGYYSYLRFDVIKDTIRLGDPLHYYMGCPQTAIIGKGLYNDKNSNYVSMLCGMIKSIIYPTGGRTNFNYESNFYYKRDVGKEACGGLRIKSIENMAVDGKSEFKTYKYNPQRNGYGSMSDYLQPPRRYSYKGKNFMTEMNVSANYVESGGKISIMSTDYKRHTYSNLLPTQFFDFYTNIVYYDEVIEYQGRDESHVGYTKYCYKVQLPQSIEYTHSPDAFSYINQYNSKQLIYVLPPTADTGAKLWKKIVYNGDDQVIEETICDYEIFNKGTLYDMPIKKFWEFKTGNVDIYHARDVDLIMSDQHLEQVYGYINQEYKLDAIRLSKETTKKYTPQGVVTEVKRIEYDPAHLLPVKEISTGRTPADSISITYKRPYHYTQSPYTGMVNKNILNTVVEKKVYKNNSLLETGTTNYKQWFTDIYAPMNFCYQKQGNNQEVHLTYEYNQHGQLQATTKDNSLKVVYISNAYSQPVAVIDQATYSEVKAALGITLIDRVARSYLVSDNDMVKLNQLRQLLPNALITTYTYKPLVGITSSTEPNEQTTYYEYDGLGRLKEIYIKNGNLKQVINSYEYNFK</sequence>
<name>A0A412IB50_9BACE</name>
<dbReference type="NCBIfam" id="TIGR01643">
    <property type="entry name" value="YD_repeat_2x"/>
    <property type="match status" value="1"/>
</dbReference>